<dbReference type="EMBL" id="SLXT01000004">
    <property type="protein sequence ID" value="TCP68243.1"/>
    <property type="molecule type" value="Genomic_DNA"/>
</dbReference>
<evidence type="ECO:0000313" key="6">
    <source>
        <dbReference type="EMBL" id="TCP68243.1"/>
    </source>
</evidence>
<dbReference type="SUPFAM" id="SSF55890">
    <property type="entry name" value="Sporulation response regulatory protein Spo0B"/>
    <property type="match status" value="1"/>
</dbReference>
<keyword evidence="7" id="KW-1185">Reference proteome</keyword>
<evidence type="ECO:0000313" key="7">
    <source>
        <dbReference type="Proteomes" id="UP000294813"/>
    </source>
</evidence>
<dbReference type="GO" id="GO:0000155">
    <property type="term" value="F:phosphorelay sensor kinase activity"/>
    <property type="evidence" value="ECO:0007669"/>
    <property type="project" value="InterPro"/>
</dbReference>
<dbReference type="Pfam" id="PF14689">
    <property type="entry name" value="SPOB_a"/>
    <property type="match status" value="1"/>
</dbReference>
<evidence type="ECO:0000256" key="2">
    <source>
        <dbReference type="ARBA" id="ARBA00022679"/>
    </source>
</evidence>
<dbReference type="AlphaFoldDB" id="A0A4R2RXI4"/>
<dbReference type="InterPro" id="IPR039506">
    <property type="entry name" value="SPOB_a"/>
</dbReference>
<dbReference type="Proteomes" id="UP000294813">
    <property type="component" value="Unassembled WGS sequence"/>
</dbReference>
<dbReference type="RefSeq" id="WP_131918290.1">
    <property type="nucleotide sequence ID" value="NZ_JAOQNU010000004.1"/>
</dbReference>
<keyword evidence="2" id="KW-0808">Transferase</keyword>
<keyword evidence="3 6" id="KW-0418">Kinase</keyword>
<gene>
    <name evidence="6" type="ORF">EDD73_104146</name>
</gene>
<evidence type="ECO:0000259" key="5">
    <source>
        <dbReference type="Pfam" id="PF14689"/>
    </source>
</evidence>
<accession>A0A4R2RXI4</accession>
<protein>
    <submittedName>
        <fullName evidence="6">Sensor kinase SpoOB-type protein</fullName>
    </submittedName>
</protein>
<evidence type="ECO:0000256" key="3">
    <source>
        <dbReference type="ARBA" id="ARBA00022777"/>
    </source>
</evidence>
<sequence length="200" mass="21935">MTTTLEQAFAPGAEDWLALWRHLRHDQVNHMQVILGYLQMGSTERAMNYARTTAAHLQEAGNVLAIGVQPVAIAIVIESHHLSRQGIELTVYVARDWDPAPWQSEGAARHLAQAALTAIQKAIDQRNLGRDNAGAEDENRWNDEESEANQLSLRFQGGSPTTGNPSASTPPSLIACWTHDPDNVVTYPLDTLDHIAIDAS</sequence>
<keyword evidence="1" id="KW-0597">Phosphoprotein</keyword>
<proteinExistence type="predicted"/>
<reference evidence="6 7" key="1">
    <citation type="submission" date="2019-03" db="EMBL/GenBank/DDBJ databases">
        <title>Genomic Encyclopedia of Type Strains, Phase IV (KMG-IV): sequencing the most valuable type-strain genomes for metagenomic binning, comparative biology and taxonomic classification.</title>
        <authorList>
            <person name="Goeker M."/>
        </authorList>
    </citation>
    <scope>NUCLEOTIDE SEQUENCE [LARGE SCALE GENOMIC DNA]</scope>
    <source>
        <strain evidence="6 7">DSM 11170</strain>
    </source>
</reference>
<feature type="domain" description="SpoOB alpha-helical" evidence="5">
    <location>
        <begin position="14"/>
        <end position="64"/>
    </location>
</feature>
<dbReference type="OrthoDB" id="1634477at2"/>
<dbReference type="Gene3D" id="1.10.287.130">
    <property type="match status" value="1"/>
</dbReference>
<comment type="caution">
    <text evidence="6">The sequence shown here is derived from an EMBL/GenBank/DDBJ whole genome shotgun (WGS) entry which is preliminary data.</text>
</comment>
<feature type="region of interest" description="Disordered" evidence="4">
    <location>
        <begin position="127"/>
        <end position="148"/>
    </location>
</feature>
<evidence type="ECO:0000256" key="4">
    <source>
        <dbReference type="SAM" id="MobiDB-lite"/>
    </source>
</evidence>
<name>A0A4R2RXI4_9FIRM</name>
<dbReference type="InterPro" id="IPR016120">
    <property type="entry name" value="Sig_transdc_His_kin_SpoOB"/>
</dbReference>
<organism evidence="6 7">
    <name type="scientific">Heliophilum fasciatum</name>
    <dbReference type="NCBI Taxonomy" id="35700"/>
    <lineage>
        <taxon>Bacteria</taxon>
        <taxon>Bacillati</taxon>
        <taxon>Bacillota</taxon>
        <taxon>Clostridia</taxon>
        <taxon>Eubacteriales</taxon>
        <taxon>Heliobacteriaceae</taxon>
        <taxon>Heliophilum</taxon>
    </lineage>
</organism>
<evidence type="ECO:0000256" key="1">
    <source>
        <dbReference type="ARBA" id="ARBA00022553"/>
    </source>
</evidence>